<comment type="subcellular location">
    <subcellularLocation>
        <location evidence="9">Cell membrane</location>
        <topology evidence="9">Multi-pass membrane protein</topology>
    </subcellularLocation>
</comment>
<feature type="transmembrane region" description="Helical" evidence="9">
    <location>
        <begin position="85"/>
        <end position="103"/>
    </location>
</feature>
<dbReference type="GO" id="GO:0004190">
    <property type="term" value="F:aspartic-type endopeptidase activity"/>
    <property type="evidence" value="ECO:0007669"/>
    <property type="project" value="UniProtKB-UniRule"/>
</dbReference>
<evidence type="ECO:0000256" key="6">
    <source>
        <dbReference type="ARBA" id="ARBA00022801"/>
    </source>
</evidence>
<gene>
    <name evidence="9" type="primary">lspA</name>
    <name evidence="12" type="ORF">ATL39_1136</name>
</gene>
<keyword evidence="6 9" id="KW-0378">Hydrolase</keyword>
<feature type="transmembrane region" description="Helical" evidence="9">
    <location>
        <begin position="123"/>
        <end position="143"/>
    </location>
</feature>
<proteinExistence type="inferred from homology"/>
<dbReference type="PANTHER" id="PTHR33695:SF1">
    <property type="entry name" value="LIPOPROTEIN SIGNAL PEPTIDASE"/>
    <property type="match status" value="1"/>
</dbReference>
<dbReference type="Proteomes" id="UP000285120">
    <property type="component" value="Unassembled WGS sequence"/>
</dbReference>
<evidence type="ECO:0000256" key="5">
    <source>
        <dbReference type="ARBA" id="ARBA00022750"/>
    </source>
</evidence>
<comment type="function">
    <text evidence="9 10">This protein specifically catalyzes the removal of signal peptides from prolipoproteins.</text>
</comment>
<evidence type="ECO:0000256" key="4">
    <source>
        <dbReference type="ARBA" id="ARBA00022692"/>
    </source>
</evidence>
<evidence type="ECO:0000256" key="3">
    <source>
        <dbReference type="ARBA" id="ARBA00022670"/>
    </source>
</evidence>
<evidence type="ECO:0000256" key="8">
    <source>
        <dbReference type="ARBA" id="ARBA00023136"/>
    </source>
</evidence>
<name>A0A419V6C6_9BACL</name>
<evidence type="ECO:0000256" key="7">
    <source>
        <dbReference type="ARBA" id="ARBA00022989"/>
    </source>
</evidence>
<comment type="similarity">
    <text evidence="1 9 11">Belongs to the peptidase A8 family.</text>
</comment>
<dbReference type="AlphaFoldDB" id="A0A419V6C6"/>
<dbReference type="InterPro" id="IPR001872">
    <property type="entry name" value="Peptidase_A8"/>
</dbReference>
<accession>A0A419V6C6</accession>
<dbReference type="PRINTS" id="PR00781">
    <property type="entry name" value="LIPOSIGPTASE"/>
</dbReference>
<keyword evidence="3 9" id="KW-0645">Protease</keyword>
<feature type="active site" evidence="9">
    <location>
        <position position="113"/>
    </location>
</feature>
<feature type="transmembrane region" description="Helical" evidence="9">
    <location>
        <begin position="60"/>
        <end position="78"/>
    </location>
</feature>
<keyword evidence="5 9" id="KW-0064">Aspartyl protease</keyword>
<evidence type="ECO:0000256" key="10">
    <source>
        <dbReference type="RuleBase" id="RU000594"/>
    </source>
</evidence>
<dbReference type="Pfam" id="PF01252">
    <property type="entry name" value="Peptidase_A8"/>
    <property type="match status" value="1"/>
</dbReference>
<keyword evidence="2 9" id="KW-1003">Cell membrane</keyword>
<keyword evidence="4 9" id="KW-0812">Transmembrane</keyword>
<dbReference type="UniPathway" id="UPA00665"/>
<keyword evidence="8 9" id="KW-0472">Membrane</keyword>
<dbReference type="HAMAP" id="MF_00161">
    <property type="entry name" value="LspA"/>
    <property type="match status" value="1"/>
</dbReference>
<dbReference type="PANTHER" id="PTHR33695">
    <property type="entry name" value="LIPOPROTEIN SIGNAL PEPTIDASE"/>
    <property type="match status" value="1"/>
</dbReference>
<dbReference type="EC" id="3.4.23.36" evidence="9"/>
<keyword evidence="13" id="KW-1185">Reference proteome</keyword>
<organism evidence="12 13">
    <name type="scientific">Sinobaca qinghaiensis</name>
    <dbReference type="NCBI Taxonomy" id="342944"/>
    <lineage>
        <taxon>Bacteria</taxon>
        <taxon>Bacillati</taxon>
        <taxon>Bacillota</taxon>
        <taxon>Bacilli</taxon>
        <taxon>Bacillales</taxon>
        <taxon>Sporolactobacillaceae</taxon>
        <taxon>Sinobaca</taxon>
    </lineage>
</organism>
<evidence type="ECO:0000256" key="2">
    <source>
        <dbReference type="ARBA" id="ARBA00022475"/>
    </source>
</evidence>
<reference evidence="12 13" key="1">
    <citation type="submission" date="2018-09" db="EMBL/GenBank/DDBJ databases">
        <title>Genomic Encyclopedia of Archaeal and Bacterial Type Strains, Phase II (KMG-II): from individual species to whole genera.</title>
        <authorList>
            <person name="Goeker M."/>
        </authorList>
    </citation>
    <scope>NUCLEOTIDE SEQUENCE [LARGE SCALE GENOMIC DNA]</scope>
    <source>
        <strain evidence="12 13">DSM 17008</strain>
    </source>
</reference>
<comment type="caution">
    <text evidence="12">The sequence shown here is derived from an EMBL/GenBank/DDBJ whole genome shotgun (WGS) entry which is preliminary data.</text>
</comment>
<dbReference type="PROSITE" id="PS00855">
    <property type="entry name" value="SPASE_II"/>
    <property type="match status" value="1"/>
</dbReference>
<evidence type="ECO:0000256" key="1">
    <source>
        <dbReference type="ARBA" id="ARBA00006139"/>
    </source>
</evidence>
<dbReference type="NCBIfam" id="TIGR00077">
    <property type="entry name" value="lspA"/>
    <property type="match status" value="1"/>
</dbReference>
<evidence type="ECO:0000313" key="13">
    <source>
        <dbReference type="Proteomes" id="UP000285120"/>
    </source>
</evidence>
<dbReference type="EMBL" id="RAPK01000007">
    <property type="protein sequence ID" value="RKD75437.1"/>
    <property type="molecule type" value="Genomic_DNA"/>
</dbReference>
<dbReference type="GO" id="GO:0006508">
    <property type="term" value="P:proteolysis"/>
    <property type="evidence" value="ECO:0007669"/>
    <property type="project" value="UniProtKB-KW"/>
</dbReference>
<dbReference type="GO" id="GO:0005886">
    <property type="term" value="C:plasma membrane"/>
    <property type="evidence" value="ECO:0007669"/>
    <property type="project" value="UniProtKB-SubCell"/>
</dbReference>
<comment type="caution">
    <text evidence="9">Lacks conserved residue(s) required for the propagation of feature annotation.</text>
</comment>
<keyword evidence="7 9" id="KW-1133">Transmembrane helix</keyword>
<feature type="active site" evidence="9">
    <location>
        <position position="131"/>
    </location>
</feature>
<evidence type="ECO:0000256" key="9">
    <source>
        <dbReference type="HAMAP-Rule" id="MF_00161"/>
    </source>
</evidence>
<sequence>MMIFYYLLALFIIALDQLTKYAVVIYMDIGESIELIPDFLYLTSHRNEGAAFGILQGQMWFFYIITVVVVAAIIYHLHKYGKNSIMIGLPLVLILGGALGNFIDRVLFGAVVDFVDTYFWGYSYPIFNVADSALVVGVGLLIIKMMSDEWKEKRKSKHGSNAVDHNNG</sequence>
<evidence type="ECO:0000256" key="11">
    <source>
        <dbReference type="RuleBase" id="RU004181"/>
    </source>
</evidence>
<comment type="catalytic activity">
    <reaction evidence="9 10">
        <text>Release of signal peptides from bacterial membrane prolipoproteins. Hydrolyzes -Xaa-Yaa-Zaa-|-(S,diacylglyceryl)Cys-, in which Xaa is hydrophobic (preferably Leu), and Yaa (Ala or Ser) and Zaa (Gly or Ala) have small, neutral side chains.</text>
        <dbReference type="EC" id="3.4.23.36"/>
    </reaction>
</comment>
<evidence type="ECO:0000313" key="12">
    <source>
        <dbReference type="EMBL" id="RKD75437.1"/>
    </source>
</evidence>
<protein>
    <recommendedName>
        <fullName evidence="9">Lipoprotein signal peptidase</fullName>
        <ecNumber evidence="9">3.4.23.36</ecNumber>
    </recommendedName>
    <alternativeName>
        <fullName evidence="9">Prolipoprotein signal peptidase</fullName>
    </alternativeName>
    <alternativeName>
        <fullName evidence="9">Signal peptidase II</fullName>
        <shortName evidence="9">SPase II</shortName>
    </alternativeName>
</protein>
<comment type="pathway">
    <text evidence="9">Protein modification; lipoprotein biosynthesis (signal peptide cleavage).</text>
</comment>